<feature type="compositionally biased region" description="Pro residues" evidence="1">
    <location>
        <begin position="35"/>
        <end position="52"/>
    </location>
</feature>
<evidence type="ECO:0000313" key="5">
    <source>
        <dbReference type="Proteomes" id="UP000644441"/>
    </source>
</evidence>
<accession>A0ABS0AIP1</accession>
<feature type="signal peptide" evidence="2">
    <location>
        <begin position="1"/>
        <end position="23"/>
    </location>
</feature>
<feature type="chain" id="PRO_5046148015" description="DUF6351 domain-containing protein" evidence="2">
    <location>
        <begin position="24"/>
        <end position="875"/>
    </location>
</feature>
<dbReference type="RefSeq" id="WP_228548126.1">
    <property type="nucleotide sequence ID" value="NZ_ARXR01000027.1"/>
</dbReference>
<protein>
    <recommendedName>
        <fullName evidence="3">DUF6351 domain-containing protein</fullName>
    </recommendedName>
</protein>
<dbReference type="PROSITE" id="PS51257">
    <property type="entry name" value="PROKAR_LIPOPROTEIN"/>
    <property type="match status" value="1"/>
</dbReference>
<sequence length="875" mass="92292">MKMPVNRYAGIALLALLALLTTACGGGSSSSPAPSGGPSPTPTEPEPEPPAPVAGEGSIRVLSSRADLISGGDALVAIAADDPALLNNARVSLGGTDVSDRFRRTGESLKGLVDGMSPGAHTLRVTLADGSILQQPLVNHPNGGPVFSGPQIGPWTCSNDAATDAQCNQPAEYRFKYVPAGKLQAFITGFDPMNPGLPGAFLDYQPDNPPADQDIARVTTDQGVQVPFIVRIETGVQNRDRYQIMTLFQPDRDWSALAPQPQWNGKLLIHHGGNVGVSFGPGEPPNGDIAGTAPEGAEILLGDSITTALGRGFMTLSTAQANLGHNVNLVTAAESLMMGKERIVEQYGELRYTIGTGCSGGAIAQQHIANAYPGIYQGLIVQCSYPDVWTTATQFADYNLLSRYFGNRIPSDPDSFLSVITALLSSGVLPGVQWSAFYGHLPVNPLVSDLAFFPAAFPEQAECPGLADDVPVYNAETRPDGVRCGLLDFMINQFGSRPPEVWSTNEALLSRGFAGIPLDNVGVQYGLGALQQGLITGEQFLRVNREIGGLNVDIQPQAARTVADPTALRNAYRTGAINTAEHLSNVPIIDLRGPDPGIAHDAYHSWQMRARLEAVQGHADNHVIWFGAFPLAGDTVFTTEALLVMDRWLSNIEADHGAAAIAEKVVTHKPARARDRCLSLSSLFDEEDPLVPLTGNLLYPDPIVPGLDPSLLPAPPAQAGLVVDALTGQVCGLDLTALGLPGEIGDLLAPITDLLVALQETVVQTRFGTPRTVAGDAITTLVNKCRLKDVDPADYPANPLAGILDPAAFAERVAEIFPDGVCDYTRPGAGAVPTRAWLHYGDATRVIEGGEPLPRTGPLAEGGDGLSAPAFKLSP</sequence>
<feature type="region of interest" description="Disordered" evidence="1">
    <location>
        <begin position="26"/>
        <end position="56"/>
    </location>
</feature>
<evidence type="ECO:0000256" key="2">
    <source>
        <dbReference type="SAM" id="SignalP"/>
    </source>
</evidence>
<evidence type="ECO:0000256" key="1">
    <source>
        <dbReference type="SAM" id="MobiDB-lite"/>
    </source>
</evidence>
<dbReference type="Pfam" id="PF19878">
    <property type="entry name" value="DUF6351"/>
    <property type="match status" value="1"/>
</dbReference>
<proteinExistence type="predicted"/>
<comment type="caution">
    <text evidence="4">The sequence shown here is derived from an EMBL/GenBank/DDBJ whole genome shotgun (WGS) entry which is preliminary data.</text>
</comment>
<gene>
    <name evidence="4" type="ORF">ISO4_02606</name>
</gene>
<keyword evidence="5" id="KW-1185">Reference proteome</keyword>
<keyword evidence="2" id="KW-0732">Signal</keyword>
<dbReference type="InterPro" id="IPR045556">
    <property type="entry name" value="DUF6351"/>
</dbReference>
<dbReference type="EMBL" id="ARXR01000027">
    <property type="protein sequence ID" value="MBF5054004.1"/>
    <property type="molecule type" value="Genomic_DNA"/>
</dbReference>
<dbReference type="Proteomes" id="UP000644441">
    <property type="component" value="Unassembled WGS sequence"/>
</dbReference>
<feature type="domain" description="DUF6351" evidence="3">
    <location>
        <begin position="59"/>
        <end position="832"/>
    </location>
</feature>
<evidence type="ECO:0000259" key="3">
    <source>
        <dbReference type="Pfam" id="PF19878"/>
    </source>
</evidence>
<name>A0ABS0AIP1_9GAMM</name>
<organism evidence="4 5">
    <name type="scientific">Alloalcanivorax venustensis ISO4</name>
    <dbReference type="NCBI Taxonomy" id="1177184"/>
    <lineage>
        <taxon>Bacteria</taxon>
        <taxon>Pseudomonadati</taxon>
        <taxon>Pseudomonadota</taxon>
        <taxon>Gammaproteobacteria</taxon>
        <taxon>Oceanospirillales</taxon>
        <taxon>Alcanivoracaceae</taxon>
        <taxon>Alloalcanivorax</taxon>
    </lineage>
</organism>
<evidence type="ECO:0000313" key="4">
    <source>
        <dbReference type="EMBL" id="MBF5054004.1"/>
    </source>
</evidence>
<reference evidence="4 5" key="1">
    <citation type="submission" date="2012-09" db="EMBL/GenBank/DDBJ databases">
        <title>Genome Sequence of alkane-degrading Bacterium Alcanivorax venustensis ISO4.</title>
        <authorList>
            <person name="Lai Q."/>
            <person name="Shao Z."/>
        </authorList>
    </citation>
    <scope>NUCLEOTIDE SEQUENCE [LARGE SCALE GENOMIC DNA]</scope>
    <source>
        <strain evidence="4 5">ISO4</strain>
    </source>
</reference>